<dbReference type="EMBL" id="BGPR01005393">
    <property type="protein sequence ID" value="GBN09778.1"/>
    <property type="molecule type" value="Genomic_DNA"/>
</dbReference>
<proteinExistence type="predicted"/>
<comment type="caution">
    <text evidence="2">The sequence shown here is derived from an EMBL/GenBank/DDBJ whole genome shotgun (WGS) entry which is preliminary data.</text>
</comment>
<dbReference type="SUPFAM" id="SSF52540">
    <property type="entry name" value="P-loop containing nucleoside triphosphate hydrolases"/>
    <property type="match status" value="1"/>
</dbReference>
<dbReference type="PANTHER" id="PTHR23274">
    <property type="entry name" value="DNA HELICASE-RELATED"/>
    <property type="match status" value="1"/>
</dbReference>
<dbReference type="OrthoDB" id="10050764at2759"/>
<dbReference type="InterPro" id="IPR027417">
    <property type="entry name" value="P-loop_NTPase"/>
</dbReference>
<keyword evidence="3" id="KW-1185">Reference proteome</keyword>
<evidence type="ECO:0000313" key="3">
    <source>
        <dbReference type="Proteomes" id="UP000499080"/>
    </source>
</evidence>
<dbReference type="Proteomes" id="UP000499080">
    <property type="component" value="Unassembled WGS sequence"/>
</dbReference>
<protein>
    <recommendedName>
        <fullName evidence="1">DNA helicase Pif1-like 2B domain-containing protein</fullName>
    </recommendedName>
</protein>
<sequence>MLFRNLNSKERLCNGTLLSITGLHEDFTIAKIVLECNRGDVVLLPRIELTPSDVNLPFVLKRRQFPLIPAYAMTINKSQGKTFDHVGIYHDEPIFSHEQIYVALLRFRNPNHVKIYTKTS</sequence>
<feature type="domain" description="DNA helicase Pif1-like 2B" evidence="1">
    <location>
        <begin position="1"/>
        <end position="23"/>
    </location>
</feature>
<dbReference type="GO" id="GO:0005657">
    <property type="term" value="C:replication fork"/>
    <property type="evidence" value="ECO:0007669"/>
    <property type="project" value="TreeGrafter"/>
</dbReference>
<dbReference type="Gene3D" id="3.40.50.300">
    <property type="entry name" value="P-loop containing nucleotide triphosphate hydrolases"/>
    <property type="match status" value="1"/>
</dbReference>
<dbReference type="PANTHER" id="PTHR23274:SF48">
    <property type="entry name" value="ATP-DEPENDENT DNA HELICASE"/>
    <property type="match status" value="1"/>
</dbReference>
<evidence type="ECO:0000259" key="1">
    <source>
        <dbReference type="Pfam" id="PF21530"/>
    </source>
</evidence>
<reference evidence="2 3" key="1">
    <citation type="journal article" date="2019" name="Sci. Rep.">
        <title>Orb-weaving spider Araneus ventricosus genome elucidates the spidroin gene catalogue.</title>
        <authorList>
            <person name="Kono N."/>
            <person name="Nakamura H."/>
            <person name="Ohtoshi R."/>
            <person name="Moran D.A.P."/>
            <person name="Shinohara A."/>
            <person name="Yoshida Y."/>
            <person name="Fujiwara M."/>
            <person name="Mori M."/>
            <person name="Tomita M."/>
            <person name="Arakawa K."/>
        </authorList>
    </citation>
    <scope>NUCLEOTIDE SEQUENCE [LARGE SCALE GENOMIC DNA]</scope>
</reference>
<accession>A0A4Y2L584</accession>
<organism evidence="2 3">
    <name type="scientific">Araneus ventricosus</name>
    <name type="common">Orbweaver spider</name>
    <name type="synonym">Epeira ventricosa</name>
    <dbReference type="NCBI Taxonomy" id="182803"/>
    <lineage>
        <taxon>Eukaryota</taxon>
        <taxon>Metazoa</taxon>
        <taxon>Ecdysozoa</taxon>
        <taxon>Arthropoda</taxon>
        <taxon>Chelicerata</taxon>
        <taxon>Arachnida</taxon>
        <taxon>Araneae</taxon>
        <taxon>Araneomorphae</taxon>
        <taxon>Entelegynae</taxon>
        <taxon>Araneoidea</taxon>
        <taxon>Araneidae</taxon>
        <taxon>Araneus</taxon>
    </lineage>
</organism>
<dbReference type="InterPro" id="IPR049163">
    <property type="entry name" value="Pif1-like_2B_dom"/>
</dbReference>
<dbReference type="GO" id="GO:0006260">
    <property type="term" value="P:DNA replication"/>
    <property type="evidence" value="ECO:0007669"/>
    <property type="project" value="TreeGrafter"/>
</dbReference>
<name>A0A4Y2L584_ARAVE</name>
<dbReference type="AlphaFoldDB" id="A0A4Y2L584"/>
<dbReference type="Pfam" id="PF21530">
    <property type="entry name" value="Pif1_2B_dom"/>
    <property type="match status" value="1"/>
</dbReference>
<evidence type="ECO:0000313" key="2">
    <source>
        <dbReference type="EMBL" id="GBN09778.1"/>
    </source>
</evidence>
<dbReference type="CDD" id="cd18809">
    <property type="entry name" value="SF1_C_RecD"/>
    <property type="match status" value="1"/>
</dbReference>
<gene>
    <name evidence="2" type="ORF">AVEN_214568_1</name>
</gene>